<comment type="caution">
    <text evidence="1">The sequence shown here is derived from an EMBL/GenBank/DDBJ whole genome shotgun (WGS) entry which is preliminary data.</text>
</comment>
<evidence type="ECO:0000313" key="2">
    <source>
        <dbReference type="Proteomes" id="UP000324222"/>
    </source>
</evidence>
<dbReference type="Proteomes" id="UP000324222">
    <property type="component" value="Unassembled WGS sequence"/>
</dbReference>
<dbReference type="EMBL" id="VSRR010091474">
    <property type="protein sequence ID" value="MPC92494.1"/>
    <property type="molecule type" value="Genomic_DNA"/>
</dbReference>
<name>A0A5B7JJQ1_PORTR</name>
<keyword evidence="2" id="KW-1185">Reference proteome</keyword>
<organism evidence="1 2">
    <name type="scientific">Portunus trituberculatus</name>
    <name type="common">Swimming crab</name>
    <name type="synonym">Neptunus trituberculatus</name>
    <dbReference type="NCBI Taxonomy" id="210409"/>
    <lineage>
        <taxon>Eukaryota</taxon>
        <taxon>Metazoa</taxon>
        <taxon>Ecdysozoa</taxon>
        <taxon>Arthropoda</taxon>
        <taxon>Crustacea</taxon>
        <taxon>Multicrustacea</taxon>
        <taxon>Malacostraca</taxon>
        <taxon>Eumalacostraca</taxon>
        <taxon>Eucarida</taxon>
        <taxon>Decapoda</taxon>
        <taxon>Pleocyemata</taxon>
        <taxon>Brachyura</taxon>
        <taxon>Eubrachyura</taxon>
        <taxon>Portunoidea</taxon>
        <taxon>Portunidae</taxon>
        <taxon>Portuninae</taxon>
        <taxon>Portunus</taxon>
    </lineage>
</organism>
<dbReference type="AlphaFoldDB" id="A0A5B7JJQ1"/>
<accession>A0A5B7JJQ1</accession>
<sequence length="19" mass="2122">MNLAVHDELRNLTVVLGEV</sequence>
<protein>
    <submittedName>
        <fullName evidence="1">Uncharacterized protein</fullName>
    </submittedName>
</protein>
<reference evidence="1 2" key="1">
    <citation type="submission" date="2019-05" db="EMBL/GenBank/DDBJ databases">
        <title>Another draft genome of Portunus trituberculatus and its Hox gene families provides insights of decapod evolution.</title>
        <authorList>
            <person name="Jeong J.-H."/>
            <person name="Song I."/>
            <person name="Kim S."/>
            <person name="Choi T."/>
            <person name="Kim D."/>
            <person name="Ryu S."/>
            <person name="Kim W."/>
        </authorList>
    </citation>
    <scope>NUCLEOTIDE SEQUENCE [LARGE SCALE GENOMIC DNA]</scope>
    <source>
        <tissue evidence="1">Muscle</tissue>
    </source>
</reference>
<evidence type="ECO:0000313" key="1">
    <source>
        <dbReference type="EMBL" id="MPC92494.1"/>
    </source>
</evidence>
<gene>
    <name evidence="1" type="ORF">E2C01_087585</name>
</gene>
<proteinExistence type="predicted"/>